<dbReference type="PANTHER" id="PTHR31642">
    <property type="entry name" value="TRICHOTHECENE 3-O-ACETYLTRANSFERASE"/>
    <property type="match status" value="1"/>
</dbReference>
<dbReference type="EMBL" id="JAPDMQ010000266">
    <property type="protein sequence ID" value="KAK0528690.1"/>
    <property type="molecule type" value="Genomic_DNA"/>
</dbReference>
<sequence>MASDKFAAWTRVKPSVFDVSGTERDVIVLYGYILDGRLDLDALKQAWQKLCQTWPVLVARLRKGANSKAPSEWHYMLPPDAQVQNVVAADMSDSRPASHRSLLIEEVEGKIRDLHPFVEGRELPQDRPTIHPTGRVIDTKPKTRSKLTLMFASNAPLTIGHLFTDDRPMVTAKVTRFTDATAIGISLPHVLCDGPGACEVMKAWAALANGDDANVGPLPKFGEDSFTPLAPGGKLAEDEATALAQSGKKTLTAPFGWYAYSLMETISFGMRFAWDLFWQRPESTIEFRDMFLPKKYLEEQKAAAMAEIKSKPGAGEQDYVSTSDICVALTLKRMCTPDVRGPNDKRIVSFLYPANLRWLPGAADSVPLPDPYLHNGAYTISLPELPIGKIVHGMSVAELALEVRHAIQRDTQPEAIRRGLIWRLANAHKLLLFFRPSNFWLVGTNWRAMNLFGISFEKALDQSAPESGTGRCRKLWAQTISEVPIRNSFGLVGDDPAGGTWVGMALSTSQWKKIVD</sequence>
<reference evidence="1" key="1">
    <citation type="journal article" date="2023" name="PhytoFront">
        <title>Draft Genome Resources of Seven Strains of Tilletia horrida, Causal Agent of Kernel Smut of Rice.</title>
        <authorList>
            <person name="Khanal S."/>
            <person name="Antony Babu S."/>
            <person name="Zhou X.G."/>
        </authorList>
    </citation>
    <scope>NUCLEOTIDE SEQUENCE</scope>
    <source>
        <strain evidence="1">TX3</strain>
    </source>
</reference>
<name>A0AAN6G9L2_9BASI</name>
<dbReference type="InterPro" id="IPR023213">
    <property type="entry name" value="CAT-like_dom_sf"/>
</dbReference>
<dbReference type="InterPro" id="IPR050317">
    <property type="entry name" value="Plant_Fungal_Acyltransferase"/>
</dbReference>
<dbReference type="GO" id="GO:0016747">
    <property type="term" value="F:acyltransferase activity, transferring groups other than amino-acyl groups"/>
    <property type="evidence" value="ECO:0007669"/>
    <property type="project" value="TreeGrafter"/>
</dbReference>
<keyword evidence="2" id="KW-1185">Reference proteome</keyword>
<accession>A0AAN6G9L2</accession>
<evidence type="ECO:0000313" key="1">
    <source>
        <dbReference type="EMBL" id="KAK0528690.1"/>
    </source>
</evidence>
<dbReference type="Gene3D" id="3.30.559.10">
    <property type="entry name" value="Chloramphenicol acetyltransferase-like domain"/>
    <property type="match status" value="2"/>
</dbReference>
<dbReference type="SUPFAM" id="SSF52777">
    <property type="entry name" value="CoA-dependent acyltransferases"/>
    <property type="match status" value="1"/>
</dbReference>
<organism evidence="1 2">
    <name type="scientific">Tilletia horrida</name>
    <dbReference type="NCBI Taxonomy" id="155126"/>
    <lineage>
        <taxon>Eukaryota</taxon>
        <taxon>Fungi</taxon>
        <taxon>Dikarya</taxon>
        <taxon>Basidiomycota</taxon>
        <taxon>Ustilaginomycotina</taxon>
        <taxon>Exobasidiomycetes</taxon>
        <taxon>Tilletiales</taxon>
        <taxon>Tilletiaceae</taxon>
        <taxon>Tilletia</taxon>
    </lineage>
</organism>
<proteinExistence type="predicted"/>
<dbReference type="Pfam" id="PF02458">
    <property type="entry name" value="Transferase"/>
    <property type="match status" value="1"/>
</dbReference>
<dbReference type="PANTHER" id="PTHR31642:SF294">
    <property type="entry name" value="ACETYLTRANSFERASE MATC1"/>
    <property type="match status" value="1"/>
</dbReference>
<comment type="caution">
    <text evidence="1">The sequence shown here is derived from an EMBL/GenBank/DDBJ whole genome shotgun (WGS) entry which is preliminary data.</text>
</comment>
<gene>
    <name evidence="1" type="ORF">OC842_004482</name>
</gene>
<evidence type="ECO:0000313" key="2">
    <source>
        <dbReference type="Proteomes" id="UP001176521"/>
    </source>
</evidence>
<dbReference type="AlphaFoldDB" id="A0AAN6G9L2"/>
<protein>
    <submittedName>
        <fullName evidence="1">Uncharacterized protein</fullName>
    </submittedName>
</protein>
<dbReference type="Proteomes" id="UP001176521">
    <property type="component" value="Unassembled WGS sequence"/>
</dbReference>